<dbReference type="Proteomes" id="UP000283509">
    <property type="component" value="Unassembled WGS sequence"/>
</dbReference>
<reference evidence="2 3" key="2">
    <citation type="submission" date="2019-01" db="EMBL/GenBank/DDBJ databases">
        <title>The decoding of complex shrimp genome reveals the adaptation for benthos swimmer, frequently molting mechanism and breeding impact on genome.</title>
        <authorList>
            <person name="Sun Y."/>
            <person name="Gao Y."/>
            <person name="Yu Y."/>
        </authorList>
    </citation>
    <scope>NUCLEOTIDE SEQUENCE [LARGE SCALE GENOMIC DNA]</scope>
    <source>
        <tissue evidence="2">Muscle</tissue>
    </source>
</reference>
<keyword evidence="1" id="KW-0732">Signal</keyword>
<name>A0A3R7QQT8_PENVA</name>
<dbReference type="EMBL" id="QCYY01001835">
    <property type="protein sequence ID" value="ROT74896.1"/>
    <property type="molecule type" value="Genomic_DNA"/>
</dbReference>
<comment type="caution">
    <text evidence="2">The sequence shown here is derived from an EMBL/GenBank/DDBJ whole genome shotgun (WGS) entry which is preliminary data.</text>
</comment>
<evidence type="ECO:0000313" key="2">
    <source>
        <dbReference type="EMBL" id="ROT74896.1"/>
    </source>
</evidence>
<accession>A0A3R7QQT8</accession>
<dbReference type="OrthoDB" id="6375915at2759"/>
<organism evidence="2 3">
    <name type="scientific">Penaeus vannamei</name>
    <name type="common">Whiteleg shrimp</name>
    <name type="synonym">Litopenaeus vannamei</name>
    <dbReference type="NCBI Taxonomy" id="6689"/>
    <lineage>
        <taxon>Eukaryota</taxon>
        <taxon>Metazoa</taxon>
        <taxon>Ecdysozoa</taxon>
        <taxon>Arthropoda</taxon>
        <taxon>Crustacea</taxon>
        <taxon>Multicrustacea</taxon>
        <taxon>Malacostraca</taxon>
        <taxon>Eumalacostraca</taxon>
        <taxon>Eucarida</taxon>
        <taxon>Decapoda</taxon>
        <taxon>Dendrobranchiata</taxon>
        <taxon>Penaeoidea</taxon>
        <taxon>Penaeidae</taxon>
        <taxon>Penaeus</taxon>
    </lineage>
</organism>
<dbReference type="AlphaFoldDB" id="A0A3R7QQT8"/>
<protein>
    <submittedName>
        <fullName evidence="2">Uncharacterized protein</fullName>
    </submittedName>
</protein>
<feature type="signal peptide" evidence="1">
    <location>
        <begin position="1"/>
        <end position="18"/>
    </location>
</feature>
<sequence>MKTLVLWTALSLLATCEGLEPDLPVKACQEEFSSVSLTSTRLQVSTVVSTVTLLDVVPTSVSVTTTDCVPYVITHTETVTQYQAPQLASSTHYVTQLKIREKNRAYTYTSYQQQTISITYSATGLEEHVTQVVGTTTATAVSTASVVKTVTASTTATQTYTQVDVFTSFTYLPVYLTTTMTNAWPILKTVYQTEYVKEAVDYVTTYEFQHEDFGSLDGPLLLATCEGLEPDLPVKACQEEFSSVSLTSTRLQVSTVVSTVTLLDVVPTSVSVTTTDCVPYVITHTETVTQYQAPQLASSTHYVTQLKIREKNRAYTYTSYQQQTISITYSATGLEEHVTQVVGTTAATAVSTASVVKTVTASTTATQTYTQVDVFTSFTYLPVYLTTTMTNAWPILKTVYQTEYVKESS</sequence>
<reference evidence="2 3" key="1">
    <citation type="submission" date="2018-04" db="EMBL/GenBank/DDBJ databases">
        <authorList>
            <person name="Zhang X."/>
            <person name="Yuan J."/>
            <person name="Li F."/>
            <person name="Xiang J."/>
        </authorList>
    </citation>
    <scope>NUCLEOTIDE SEQUENCE [LARGE SCALE GENOMIC DNA]</scope>
    <source>
        <tissue evidence="2">Muscle</tissue>
    </source>
</reference>
<feature type="chain" id="PRO_5018593354" evidence="1">
    <location>
        <begin position="19"/>
        <end position="409"/>
    </location>
</feature>
<proteinExistence type="predicted"/>
<gene>
    <name evidence="2" type="ORF">C7M84_006572</name>
</gene>
<evidence type="ECO:0000313" key="3">
    <source>
        <dbReference type="Proteomes" id="UP000283509"/>
    </source>
</evidence>
<keyword evidence="3" id="KW-1185">Reference proteome</keyword>
<evidence type="ECO:0000256" key="1">
    <source>
        <dbReference type="SAM" id="SignalP"/>
    </source>
</evidence>